<keyword evidence="7 10" id="KW-0067">ATP-binding</keyword>
<comment type="similarity">
    <text evidence="2 10">Belongs to the gluconokinase GntK/GntV family.</text>
</comment>
<keyword evidence="4 10" id="KW-0808">Transferase</keyword>
<dbReference type="PRINTS" id="PR01100">
    <property type="entry name" value="SHIKIMTKNASE"/>
</dbReference>
<evidence type="ECO:0000256" key="8">
    <source>
        <dbReference type="ARBA" id="ARBA00023064"/>
    </source>
</evidence>
<evidence type="ECO:0000256" key="9">
    <source>
        <dbReference type="ARBA" id="ARBA00048090"/>
    </source>
</evidence>
<dbReference type="InterPro" id="IPR031322">
    <property type="entry name" value="Shikimate/glucono_kinase"/>
</dbReference>
<evidence type="ECO:0000256" key="7">
    <source>
        <dbReference type="ARBA" id="ARBA00022840"/>
    </source>
</evidence>
<evidence type="ECO:0000313" key="11">
    <source>
        <dbReference type="EMBL" id="SNZ00678.1"/>
    </source>
</evidence>
<evidence type="ECO:0000256" key="10">
    <source>
        <dbReference type="RuleBase" id="RU363066"/>
    </source>
</evidence>
<keyword evidence="5 10" id="KW-0547">Nucleotide-binding</keyword>
<dbReference type="AlphaFoldDB" id="A0A285MU76"/>
<keyword evidence="6 10" id="KW-0418">Kinase</keyword>
<dbReference type="PANTHER" id="PTHR43442">
    <property type="entry name" value="GLUCONOKINASE-RELATED"/>
    <property type="match status" value="1"/>
</dbReference>
<dbReference type="GO" id="GO:0019521">
    <property type="term" value="P:D-gluconate metabolic process"/>
    <property type="evidence" value="ECO:0007669"/>
    <property type="project" value="UniProtKB-KW"/>
</dbReference>
<dbReference type="GO" id="GO:0005737">
    <property type="term" value="C:cytoplasm"/>
    <property type="evidence" value="ECO:0007669"/>
    <property type="project" value="TreeGrafter"/>
</dbReference>
<evidence type="ECO:0000256" key="5">
    <source>
        <dbReference type="ARBA" id="ARBA00022741"/>
    </source>
</evidence>
<sequence length="167" mass="18421">MGDSKKILVVMGVSGTGKSTIGKMLAKTLKIPFFDGDDFHPEANVKKMSAGKPLNDGDRQGWLEKLNALAKEHQSKGAIIACSALKQNYRTLLQNNLKGTMRFVYLEGSFELIKSRLEDRKGHFMPLALLKSQFDALEAPIDAIKIPITLAPDKIVKQIVTELAHTD</sequence>
<dbReference type="CDD" id="cd02021">
    <property type="entry name" value="GntK"/>
    <property type="match status" value="1"/>
</dbReference>
<keyword evidence="8" id="KW-0311">Gluconate utilization</keyword>
<dbReference type="GO" id="GO:0046316">
    <property type="term" value="F:gluconokinase activity"/>
    <property type="evidence" value="ECO:0007669"/>
    <property type="project" value="UniProtKB-EC"/>
</dbReference>
<organism evidence="11 12">
    <name type="scientific">Flagellimonas pacifica</name>
    <dbReference type="NCBI Taxonomy" id="1247520"/>
    <lineage>
        <taxon>Bacteria</taxon>
        <taxon>Pseudomonadati</taxon>
        <taxon>Bacteroidota</taxon>
        <taxon>Flavobacteriia</taxon>
        <taxon>Flavobacteriales</taxon>
        <taxon>Flavobacteriaceae</taxon>
        <taxon>Flagellimonas</taxon>
    </lineage>
</organism>
<evidence type="ECO:0000256" key="2">
    <source>
        <dbReference type="ARBA" id="ARBA00008420"/>
    </source>
</evidence>
<dbReference type="Pfam" id="PF01202">
    <property type="entry name" value="SKI"/>
    <property type="match status" value="1"/>
</dbReference>
<dbReference type="NCBIfam" id="TIGR01313">
    <property type="entry name" value="therm_gnt_kin"/>
    <property type="match status" value="1"/>
</dbReference>
<gene>
    <name evidence="11" type="ORF">SAMN06265377_2503</name>
</gene>
<keyword evidence="12" id="KW-1185">Reference proteome</keyword>
<dbReference type="InterPro" id="IPR006001">
    <property type="entry name" value="Therm_gnt_kin"/>
</dbReference>
<evidence type="ECO:0000313" key="12">
    <source>
        <dbReference type="Proteomes" id="UP000219048"/>
    </source>
</evidence>
<dbReference type="EMBL" id="OBEH01000003">
    <property type="protein sequence ID" value="SNZ00678.1"/>
    <property type="molecule type" value="Genomic_DNA"/>
</dbReference>
<dbReference type="Proteomes" id="UP000219048">
    <property type="component" value="Unassembled WGS sequence"/>
</dbReference>
<reference evidence="12" key="1">
    <citation type="submission" date="2017-09" db="EMBL/GenBank/DDBJ databases">
        <authorList>
            <person name="Varghese N."/>
            <person name="Submissions S."/>
        </authorList>
    </citation>
    <scope>NUCLEOTIDE SEQUENCE [LARGE SCALE GENOMIC DNA]</scope>
    <source>
        <strain evidence="12">DSM 25885</strain>
    </source>
</reference>
<protein>
    <recommendedName>
        <fullName evidence="3 10">Gluconokinase</fullName>
        <ecNumber evidence="3 10">2.7.1.12</ecNumber>
    </recommendedName>
</protein>
<dbReference type="RefSeq" id="WP_097046114.1">
    <property type="nucleotide sequence ID" value="NZ_OBEH01000003.1"/>
</dbReference>
<evidence type="ECO:0000256" key="4">
    <source>
        <dbReference type="ARBA" id="ARBA00022679"/>
    </source>
</evidence>
<comment type="catalytic activity">
    <reaction evidence="9 10">
        <text>D-gluconate + ATP = 6-phospho-D-gluconate + ADP + H(+)</text>
        <dbReference type="Rhea" id="RHEA:19433"/>
        <dbReference type="ChEBI" id="CHEBI:15378"/>
        <dbReference type="ChEBI" id="CHEBI:18391"/>
        <dbReference type="ChEBI" id="CHEBI:30616"/>
        <dbReference type="ChEBI" id="CHEBI:58759"/>
        <dbReference type="ChEBI" id="CHEBI:456216"/>
        <dbReference type="EC" id="2.7.1.12"/>
    </reaction>
</comment>
<dbReference type="EC" id="2.7.1.12" evidence="3 10"/>
<dbReference type="Gene3D" id="3.40.50.300">
    <property type="entry name" value="P-loop containing nucleotide triphosphate hydrolases"/>
    <property type="match status" value="1"/>
</dbReference>
<dbReference type="OrthoDB" id="9813917at2"/>
<dbReference type="SUPFAM" id="SSF52540">
    <property type="entry name" value="P-loop containing nucleoside triphosphate hydrolases"/>
    <property type="match status" value="1"/>
</dbReference>
<name>A0A285MU76_9FLAO</name>
<evidence type="ECO:0000256" key="6">
    <source>
        <dbReference type="ARBA" id="ARBA00022777"/>
    </source>
</evidence>
<dbReference type="InterPro" id="IPR027417">
    <property type="entry name" value="P-loop_NTPase"/>
</dbReference>
<dbReference type="PANTHER" id="PTHR43442:SF3">
    <property type="entry name" value="GLUCONOKINASE-RELATED"/>
    <property type="match status" value="1"/>
</dbReference>
<comment type="pathway">
    <text evidence="1">Carbohydrate acid metabolism.</text>
</comment>
<proteinExistence type="inferred from homology"/>
<dbReference type="FunFam" id="3.40.50.300:FF:000522">
    <property type="entry name" value="Gluconokinase"/>
    <property type="match status" value="1"/>
</dbReference>
<dbReference type="GO" id="GO:0005524">
    <property type="term" value="F:ATP binding"/>
    <property type="evidence" value="ECO:0007669"/>
    <property type="project" value="UniProtKB-KW"/>
</dbReference>
<evidence type="ECO:0000256" key="1">
    <source>
        <dbReference type="ARBA" id="ARBA00004761"/>
    </source>
</evidence>
<evidence type="ECO:0000256" key="3">
    <source>
        <dbReference type="ARBA" id="ARBA00012054"/>
    </source>
</evidence>
<accession>A0A285MU76</accession>